<dbReference type="SUPFAM" id="SSF52096">
    <property type="entry name" value="ClpP/crotonase"/>
    <property type="match status" value="1"/>
</dbReference>
<keyword evidence="3" id="KW-0378">Hydrolase</keyword>
<dbReference type="InterPro" id="IPR033855">
    <property type="entry name" value="Protein_C"/>
</dbReference>
<dbReference type="GO" id="GO:0006508">
    <property type="term" value="P:proteolysis"/>
    <property type="evidence" value="ECO:0007669"/>
    <property type="project" value="UniProtKB-KW"/>
</dbReference>
<evidence type="ECO:0000256" key="3">
    <source>
        <dbReference type="ARBA" id="ARBA00022801"/>
    </source>
</evidence>
<evidence type="ECO:0000256" key="4">
    <source>
        <dbReference type="ARBA" id="ARBA00022825"/>
    </source>
</evidence>
<name>A0A5K8AHM6_9BACT</name>
<dbReference type="GO" id="GO:0008236">
    <property type="term" value="F:serine-type peptidase activity"/>
    <property type="evidence" value="ECO:0007669"/>
    <property type="project" value="UniProtKB-KW"/>
</dbReference>
<proteinExistence type="inferred from homology"/>
<reference evidence="6 7" key="1">
    <citation type="submission" date="2019-11" db="EMBL/GenBank/DDBJ databases">
        <title>Comparative genomics of hydrocarbon-degrading Desulfosarcina strains.</title>
        <authorList>
            <person name="Watanabe M."/>
            <person name="Kojima H."/>
            <person name="Fukui M."/>
        </authorList>
    </citation>
    <scope>NUCLEOTIDE SEQUENCE [LARGE SCALE GENOMIC DNA]</scope>
    <source>
        <strain evidence="7">oXyS1</strain>
    </source>
</reference>
<sequence>MIFTQLLLETAGLSGFPIDATGTAAPHDGATAVLDIFGPLVHRNGGLMGWIQGEGAAYEDIRAFLSDALADDSVDQVVLNIDSPGGEVAGVFDLADLIYNSRGIKPITAIANESALSAAYLIASAADKVYLSRTASVGSIGVMALHVDQSGAEEKAGLKFTPIYAGERKNDFSPHGPLGEAAFKLAQEKINTTYDLFVQTVARNRGLSESAIRQTEAGIYTGAEAVKLGLADEIQSFNKLVSRGESMSLKTDIRTLLAGKQPDEIAEAMAGVGFVPTDANAQQTDQAKEILSIAELAGVTDLSFVMGMINSGTTPEQARQKILEAKADAAQKSIFSTVSATGIGDVNPLLQDANRRAGKEGK</sequence>
<comment type="similarity">
    <text evidence="1">Belongs to the peptidase S49 family.</text>
</comment>
<dbReference type="RefSeq" id="WP_155312859.1">
    <property type="nucleotide sequence ID" value="NZ_AP021879.1"/>
</dbReference>
<keyword evidence="4" id="KW-0720">Serine protease</keyword>
<feature type="domain" description="Peptidase S49" evidence="5">
    <location>
        <begin position="104"/>
        <end position="243"/>
    </location>
</feature>
<dbReference type="Gene3D" id="3.90.226.10">
    <property type="entry name" value="2-enoyl-CoA Hydratase, Chain A, domain 1"/>
    <property type="match status" value="1"/>
</dbReference>
<dbReference type="Pfam" id="PF01343">
    <property type="entry name" value="Peptidase_S49"/>
    <property type="match status" value="1"/>
</dbReference>
<dbReference type="InterPro" id="IPR002142">
    <property type="entry name" value="Peptidase_S49"/>
</dbReference>
<evidence type="ECO:0000313" key="7">
    <source>
        <dbReference type="Proteomes" id="UP000422108"/>
    </source>
</evidence>
<dbReference type="PANTHER" id="PTHR33209:SF1">
    <property type="entry name" value="PEPTIDASE S49 DOMAIN-CONTAINING PROTEIN"/>
    <property type="match status" value="1"/>
</dbReference>
<dbReference type="AlphaFoldDB" id="A0A5K8AHM6"/>
<dbReference type="CDD" id="cd07022">
    <property type="entry name" value="S49_Sppa_36K_type"/>
    <property type="match status" value="1"/>
</dbReference>
<evidence type="ECO:0000256" key="2">
    <source>
        <dbReference type="ARBA" id="ARBA00022670"/>
    </source>
</evidence>
<evidence type="ECO:0000313" key="6">
    <source>
        <dbReference type="EMBL" id="BBO92058.1"/>
    </source>
</evidence>
<evidence type="ECO:0000259" key="5">
    <source>
        <dbReference type="Pfam" id="PF01343"/>
    </source>
</evidence>
<dbReference type="Gene3D" id="6.20.330.10">
    <property type="match status" value="1"/>
</dbReference>
<dbReference type="Proteomes" id="UP000422108">
    <property type="component" value="Chromosome"/>
</dbReference>
<keyword evidence="7" id="KW-1185">Reference proteome</keyword>
<dbReference type="InterPro" id="IPR029045">
    <property type="entry name" value="ClpP/crotonase-like_dom_sf"/>
</dbReference>
<accession>A0A5K8AHM6</accession>
<organism evidence="6 7">
    <name type="scientific">Desulfosarcina ovata subsp. ovata</name>
    <dbReference type="NCBI Taxonomy" id="2752305"/>
    <lineage>
        <taxon>Bacteria</taxon>
        <taxon>Pseudomonadati</taxon>
        <taxon>Thermodesulfobacteriota</taxon>
        <taxon>Desulfobacteria</taxon>
        <taxon>Desulfobacterales</taxon>
        <taxon>Desulfosarcinaceae</taxon>
        <taxon>Desulfosarcina</taxon>
    </lineage>
</organism>
<evidence type="ECO:0000256" key="1">
    <source>
        <dbReference type="ARBA" id="ARBA00008683"/>
    </source>
</evidence>
<dbReference type="EMBL" id="AP021879">
    <property type="protein sequence ID" value="BBO92058.1"/>
    <property type="molecule type" value="Genomic_DNA"/>
</dbReference>
<keyword evidence="2" id="KW-0645">Protease</keyword>
<dbReference type="PANTHER" id="PTHR33209">
    <property type="entry name" value="PROTEASE 4"/>
    <property type="match status" value="1"/>
</dbReference>
<protein>
    <submittedName>
        <fullName evidence="6">Serine peptidase</fullName>
    </submittedName>
</protein>
<gene>
    <name evidence="6" type="ORF">DSCOOX_52380</name>
</gene>